<dbReference type="SUPFAM" id="SSF53822">
    <property type="entry name" value="Periplasmic binding protein-like I"/>
    <property type="match status" value="1"/>
</dbReference>
<dbReference type="InterPro" id="IPR028082">
    <property type="entry name" value="Peripla_BP_I"/>
</dbReference>
<evidence type="ECO:0000259" key="5">
    <source>
        <dbReference type="PROSITE" id="PS50932"/>
    </source>
</evidence>
<name>A0ABZ2NJ59_9BACI</name>
<dbReference type="PROSITE" id="PS50932">
    <property type="entry name" value="HTH_LACI_2"/>
    <property type="match status" value="1"/>
</dbReference>
<sequence length="335" mass="37854">MKRVTMADVAKAAGISKSTVSQFLNGRFEYMGQETKDRIKKAIDELGYHPNYVARSLKQKRTSLIGIIAANIVHTVSTEMSRAIEDYFQEKDIQVIFCNSYEDQDKEKKYIDSMRARQVDGLVIFPTGKNPELYKKLESEKYPVVFVDRKLDGIDVNTVVVDNRDAMDQAVGHLLKEGHEKLAILTPPPTIFPRRERVAGFIEALEKRGEPVNEHFIRSVEISEMVSVLEEMFANGKGPTALIAGNDLTYFEVMKFARKNEIRISRDLALVVFDNIEMAAISEPALTVIDQPAYEMGMKAADLLFEQISGKSDEKRLFVFQTELKIRESSTTIGG</sequence>
<dbReference type="SUPFAM" id="SSF47413">
    <property type="entry name" value="lambda repressor-like DNA-binding domains"/>
    <property type="match status" value="1"/>
</dbReference>
<protein>
    <submittedName>
        <fullName evidence="6">LacI family DNA-binding transcriptional regulator</fullName>
    </submittedName>
</protein>
<feature type="domain" description="HTH lacI-type" evidence="5">
    <location>
        <begin position="4"/>
        <end position="59"/>
    </location>
</feature>
<evidence type="ECO:0000256" key="2">
    <source>
        <dbReference type="ARBA" id="ARBA00023015"/>
    </source>
</evidence>
<dbReference type="GO" id="GO:0003677">
    <property type="term" value="F:DNA binding"/>
    <property type="evidence" value="ECO:0007669"/>
    <property type="project" value="UniProtKB-KW"/>
</dbReference>
<keyword evidence="3 6" id="KW-0238">DNA-binding</keyword>
<evidence type="ECO:0000256" key="3">
    <source>
        <dbReference type="ARBA" id="ARBA00023125"/>
    </source>
</evidence>
<evidence type="ECO:0000256" key="1">
    <source>
        <dbReference type="ARBA" id="ARBA00022491"/>
    </source>
</evidence>
<evidence type="ECO:0000313" key="7">
    <source>
        <dbReference type="Proteomes" id="UP001377337"/>
    </source>
</evidence>
<dbReference type="Gene3D" id="1.10.260.40">
    <property type="entry name" value="lambda repressor-like DNA-binding domains"/>
    <property type="match status" value="1"/>
</dbReference>
<dbReference type="Proteomes" id="UP001377337">
    <property type="component" value="Chromosome"/>
</dbReference>
<dbReference type="PANTHER" id="PTHR30146">
    <property type="entry name" value="LACI-RELATED TRANSCRIPTIONAL REPRESSOR"/>
    <property type="match status" value="1"/>
</dbReference>
<reference evidence="6 7" key="1">
    <citation type="submission" date="2024-02" db="EMBL/GenBank/DDBJ databases">
        <title>Seven novel Bacillus-like species.</title>
        <authorList>
            <person name="Liu G."/>
        </authorList>
    </citation>
    <scope>NUCLEOTIDE SEQUENCE [LARGE SCALE GENOMIC DNA]</scope>
    <source>
        <strain evidence="6 7">FJAT-52054</strain>
    </source>
</reference>
<keyword evidence="4" id="KW-0804">Transcription</keyword>
<dbReference type="InterPro" id="IPR010982">
    <property type="entry name" value="Lambda_DNA-bd_dom_sf"/>
</dbReference>
<dbReference type="RefSeq" id="WP_338780459.1">
    <property type="nucleotide sequence ID" value="NZ_CP147407.1"/>
</dbReference>
<keyword evidence="7" id="KW-1185">Reference proteome</keyword>
<keyword evidence="2" id="KW-0805">Transcription regulation</keyword>
<dbReference type="PANTHER" id="PTHR30146:SF148">
    <property type="entry name" value="HTH-TYPE TRANSCRIPTIONAL REPRESSOR PURR-RELATED"/>
    <property type="match status" value="1"/>
</dbReference>
<evidence type="ECO:0000256" key="4">
    <source>
        <dbReference type="ARBA" id="ARBA00023163"/>
    </source>
</evidence>
<organism evidence="6 7">
    <name type="scientific">Metabacillus sediminis</name>
    <dbReference type="NCBI Taxonomy" id="3117746"/>
    <lineage>
        <taxon>Bacteria</taxon>
        <taxon>Bacillati</taxon>
        <taxon>Bacillota</taxon>
        <taxon>Bacilli</taxon>
        <taxon>Bacillales</taxon>
        <taxon>Bacillaceae</taxon>
        <taxon>Metabacillus</taxon>
    </lineage>
</organism>
<dbReference type="CDD" id="cd01392">
    <property type="entry name" value="HTH_LacI"/>
    <property type="match status" value="1"/>
</dbReference>
<dbReference type="SMART" id="SM00354">
    <property type="entry name" value="HTH_LACI"/>
    <property type="match status" value="1"/>
</dbReference>
<dbReference type="Pfam" id="PF00532">
    <property type="entry name" value="Peripla_BP_1"/>
    <property type="match status" value="1"/>
</dbReference>
<dbReference type="CDD" id="cd19977">
    <property type="entry name" value="PBP1_EndR-like"/>
    <property type="match status" value="1"/>
</dbReference>
<keyword evidence="1" id="KW-0678">Repressor</keyword>
<dbReference type="EMBL" id="CP147407">
    <property type="protein sequence ID" value="WXB97793.1"/>
    <property type="molecule type" value="Genomic_DNA"/>
</dbReference>
<gene>
    <name evidence="6" type="ORF">WCV65_04755</name>
</gene>
<evidence type="ECO:0000313" key="6">
    <source>
        <dbReference type="EMBL" id="WXB97793.1"/>
    </source>
</evidence>
<dbReference type="InterPro" id="IPR000843">
    <property type="entry name" value="HTH_LacI"/>
</dbReference>
<dbReference type="InterPro" id="IPR001761">
    <property type="entry name" value="Peripla_BP/Lac1_sug-bd_dom"/>
</dbReference>
<dbReference type="Gene3D" id="3.40.50.2300">
    <property type="match status" value="2"/>
</dbReference>
<accession>A0ABZ2NJ59</accession>
<proteinExistence type="predicted"/>
<dbReference type="Pfam" id="PF00356">
    <property type="entry name" value="LacI"/>
    <property type="match status" value="1"/>
</dbReference>